<feature type="binding site" evidence="14">
    <location>
        <position position="111"/>
    </location>
    <ligand>
        <name>L-threonine</name>
        <dbReference type="ChEBI" id="CHEBI:57926"/>
    </ligand>
</feature>
<keyword evidence="6 13" id="KW-0808">Transferase</keyword>
<dbReference type="eggNOG" id="COG0009">
    <property type="taxonomic scope" value="Bacteria"/>
</dbReference>
<dbReference type="PATRIC" id="fig|1208921.3.peg.131"/>
<evidence type="ECO:0000259" key="15">
    <source>
        <dbReference type="PROSITE" id="PS51163"/>
    </source>
</evidence>
<feature type="binding site" evidence="14">
    <location>
        <position position="25"/>
    </location>
    <ligand>
        <name>L-threonine</name>
        <dbReference type="ChEBI" id="CHEBI:57926"/>
    </ligand>
</feature>
<dbReference type="PANTHER" id="PTHR17490:SF16">
    <property type="entry name" value="THREONYLCARBAMOYL-AMP SYNTHASE"/>
    <property type="match status" value="1"/>
</dbReference>
<dbReference type="InterPro" id="IPR017945">
    <property type="entry name" value="DHBP_synth_RibB-like_a/b_dom"/>
</dbReference>
<dbReference type="GO" id="GO:0000049">
    <property type="term" value="F:tRNA binding"/>
    <property type="evidence" value="ECO:0007669"/>
    <property type="project" value="TreeGrafter"/>
</dbReference>
<evidence type="ECO:0000256" key="14">
    <source>
        <dbReference type="PIRSR" id="PIRSR004930-1"/>
    </source>
</evidence>
<feature type="binding site" evidence="14">
    <location>
        <position position="107"/>
    </location>
    <ligand>
        <name>ATP</name>
        <dbReference type="ChEBI" id="CHEBI:30616"/>
    </ligand>
</feature>
<dbReference type="PROSITE" id="PS51163">
    <property type="entry name" value="YRDC"/>
    <property type="match status" value="1"/>
</dbReference>
<name>M1M0M1_9PROT</name>
<keyword evidence="7 13" id="KW-0819">tRNA processing</keyword>
<evidence type="ECO:0000256" key="3">
    <source>
        <dbReference type="ARBA" id="ARBA00012584"/>
    </source>
</evidence>
<evidence type="ECO:0000256" key="4">
    <source>
        <dbReference type="ARBA" id="ARBA00015492"/>
    </source>
</evidence>
<comment type="subcellular location">
    <subcellularLocation>
        <location evidence="1 13">Cytoplasm</location>
    </subcellularLocation>
</comment>
<organism evidence="16 17">
    <name type="scientific">Candidatus Kinetoplastidibacterium galati TCC219</name>
    <dbReference type="NCBI Taxonomy" id="1208921"/>
    <lineage>
        <taxon>Bacteria</taxon>
        <taxon>Pseudomonadati</taxon>
        <taxon>Pseudomonadota</taxon>
        <taxon>Betaproteobacteria</taxon>
        <taxon>Candidatus Kinetoplastidibacterium</taxon>
    </lineage>
</organism>
<feature type="binding site" evidence="14">
    <location>
        <position position="199"/>
    </location>
    <ligand>
        <name>ATP</name>
        <dbReference type="ChEBI" id="CHEBI:30616"/>
    </ligand>
</feature>
<dbReference type="InterPro" id="IPR010923">
    <property type="entry name" value="T(6)A37_SUA5"/>
</dbReference>
<dbReference type="GO" id="GO:0008033">
    <property type="term" value="P:tRNA processing"/>
    <property type="evidence" value="ECO:0007669"/>
    <property type="project" value="UniProtKB-KW"/>
</dbReference>
<keyword evidence="5 13" id="KW-0963">Cytoplasm</keyword>
<comment type="catalytic activity">
    <reaction evidence="12 13">
        <text>L-threonine + hydrogencarbonate + ATP = L-threonylcarbamoyladenylate + diphosphate + H2O</text>
        <dbReference type="Rhea" id="RHEA:36407"/>
        <dbReference type="ChEBI" id="CHEBI:15377"/>
        <dbReference type="ChEBI" id="CHEBI:17544"/>
        <dbReference type="ChEBI" id="CHEBI:30616"/>
        <dbReference type="ChEBI" id="CHEBI:33019"/>
        <dbReference type="ChEBI" id="CHEBI:57926"/>
        <dbReference type="ChEBI" id="CHEBI:73682"/>
        <dbReference type="EC" id="2.7.7.87"/>
    </reaction>
</comment>
<dbReference type="GO" id="GO:0006450">
    <property type="term" value="P:regulation of translational fidelity"/>
    <property type="evidence" value="ECO:0007669"/>
    <property type="project" value="TreeGrafter"/>
</dbReference>
<dbReference type="InterPro" id="IPR038385">
    <property type="entry name" value="Sua5/YwlC_C"/>
</dbReference>
<dbReference type="PIRSF" id="PIRSF004930">
    <property type="entry name" value="Tln_factor_SUA5"/>
    <property type="match status" value="1"/>
</dbReference>
<dbReference type="STRING" id="1208921.ST1E_0398"/>
<comment type="similarity">
    <text evidence="2 13">Belongs to the SUA5 family.</text>
</comment>
<protein>
    <recommendedName>
        <fullName evidence="4 13">Threonylcarbamoyl-AMP synthase</fullName>
        <shortName evidence="13">TC-AMP synthase</shortName>
        <ecNumber evidence="3 13">2.7.7.87</ecNumber>
    </recommendedName>
    <alternativeName>
        <fullName evidence="11 13">L-threonylcarbamoyladenylate synthase</fullName>
    </alternativeName>
</protein>
<dbReference type="OrthoDB" id="9814580at2"/>
<dbReference type="AlphaFoldDB" id="M1M0M1"/>
<gene>
    <name evidence="16" type="ORF">ST1E_0398</name>
</gene>
<dbReference type="PANTHER" id="PTHR17490">
    <property type="entry name" value="SUA5"/>
    <property type="match status" value="1"/>
</dbReference>
<keyword evidence="8 13" id="KW-0548">Nucleotidyltransferase</keyword>
<evidence type="ECO:0000256" key="11">
    <source>
        <dbReference type="ARBA" id="ARBA00029774"/>
    </source>
</evidence>
<evidence type="ECO:0000256" key="13">
    <source>
        <dbReference type="PIRNR" id="PIRNR004930"/>
    </source>
</evidence>
<evidence type="ECO:0000313" key="16">
    <source>
        <dbReference type="EMBL" id="AGF48854.1"/>
    </source>
</evidence>
<dbReference type="RefSeq" id="WP_015389339.1">
    <property type="nucleotide sequence ID" value="NC_020284.1"/>
</dbReference>
<feature type="binding site" evidence="14">
    <location>
        <position position="181"/>
    </location>
    <ligand>
        <name>L-threonine</name>
        <dbReference type="ChEBI" id="CHEBI:57926"/>
    </ligand>
</feature>
<evidence type="ECO:0000256" key="7">
    <source>
        <dbReference type="ARBA" id="ARBA00022694"/>
    </source>
</evidence>
<evidence type="ECO:0000256" key="1">
    <source>
        <dbReference type="ARBA" id="ARBA00004496"/>
    </source>
</evidence>
<feature type="binding site" evidence="14">
    <location>
        <position position="148"/>
    </location>
    <ligand>
        <name>ATP</name>
        <dbReference type="ChEBI" id="CHEBI:30616"/>
    </ligand>
</feature>
<dbReference type="SUPFAM" id="SSF55821">
    <property type="entry name" value="YrdC/RibB"/>
    <property type="match status" value="1"/>
</dbReference>
<reference evidence="16 17" key="1">
    <citation type="journal article" date="2013" name="Genome Biol. Evol.">
        <title>Genome evolution and phylogenomic analysis of candidatus kinetoplastibacterium, the betaproteobacterial endosymbionts of strigomonas and angomonas.</title>
        <authorList>
            <person name="Alves J.M."/>
            <person name="Serrano M.G."/>
            <person name="Maia da Silva F."/>
            <person name="Voegtly L.J."/>
            <person name="Matveyev A.V."/>
            <person name="Teixeira M.M."/>
            <person name="Camargo E.P."/>
            <person name="Buck G.A."/>
        </authorList>
    </citation>
    <scope>NUCLEOTIDE SEQUENCE [LARGE SCALE GENOMIC DNA]</scope>
    <source>
        <strain evidence="16 17">TCC219</strain>
    </source>
</reference>
<keyword evidence="17" id="KW-1185">Reference proteome</keyword>
<dbReference type="EC" id="2.7.7.87" evidence="3 13"/>
<evidence type="ECO:0000256" key="5">
    <source>
        <dbReference type="ARBA" id="ARBA00022490"/>
    </source>
</evidence>
<feature type="binding site" evidence="14">
    <location>
        <position position="234"/>
    </location>
    <ligand>
        <name>ATP</name>
        <dbReference type="ChEBI" id="CHEBI:30616"/>
    </ligand>
</feature>
<dbReference type="GO" id="GO:0061710">
    <property type="term" value="F:L-threonylcarbamoyladenylate synthase"/>
    <property type="evidence" value="ECO:0007669"/>
    <property type="project" value="UniProtKB-EC"/>
</dbReference>
<evidence type="ECO:0000256" key="2">
    <source>
        <dbReference type="ARBA" id="ARBA00007663"/>
    </source>
</evidence>
<dbReference type="Proteomes" id="UP000011658">
    <property type="component" value="Chromosome"/>
</dbReference>
<dbReference type="Pfam" id="PF03481">
    <property type="entry name" value="Sua5_C"/>
    <property type="match status" value="1"/>
</dbReference>
<dbReference type="InterPro" id="IPR005145">
    <property type="entry name" value="Sua5_C"/>
</dbReference>
<evidence type="ECO:0000256" key="8">
    <source>
        <dbReference type="ARBA" id="ARBA00022695"/>
    </source>
</evidence>
<feature type="binding site" evidence="14">
    <location>
        <position position="138"/>
    </location>
    <ligand>
        <name>L-threonine</name>
        <dbReference type="ChEBI" id="CHEBI:57926"/>
    </ligand>
</feature>
<dbReference type="InterPro" id="IPR050156">
    <property type="entry name" value="TC-AMP_synthase_SUA5"/>
</dbReference>
<dbReference type="Gene3D" id="3.40.50.11030">
    <property type="entry name" value="Threonylcarbamoyl-AMP synthase, C-terminal domain"/>
    <property type="match status" value="1"/>
</dbReference>
<dbReference type="KEGG" id="kga:ST1E_0398"/>
<feature type="binding site" evidence="14">
    <location>
        <position position="140"/>
    </location>
    <ligand>
        <name>ATP</name>
        <dbReference type="ChEBI" id="CHEBI:30616"/>
    </ligand>
</feature>
<proteinExistence type="inferred from homology"/>
<dbReference type="GO" id="GO:0003725">
    <property type="term" value="F:double-stranded RNA binding"/>
    <property type="evidence" value="ECO:0007669"/>
    <property type="project" value="UniProtKB-UniRule"/>
</dbReference>
<dbReference type="InterPro" id="IPR006070">
    <property type="entry name" value="Sua5-like_dom"/>
</dbReference>
<dbReference type="GO" id="GO:0005737">
    <property type="term" value="C:cytoplasm"/>
    <property type="evidence" value="ECO:0007669"/>
    <property type="project" value="UniProtKB-SubCell"/>
</dbReference>
<evidence type="ECO:0000256" key="12">
    <source>
        <dbReference type="ARBA" id="ARBA00048366"/>
    </source>
</evidence>
<evidence type="ECO:0000256" key="9">
    <source>
        <dbReference type="ARBA" id="ARBA00022741"/>
    </source>
</evidence>
<feature type="domain" description="YrdC-like" evidence="15">
    <location>
        <begin position="3"/>
        <end position="203"/>
    </location>
</feature>
<accession>M1M0M1</accession>
<dbReference type="NCBIfam" id="TIGR00057">
    <property type="entry name" value="L-threonylcarbamoyladenylate synthase"/>
    <property type="match status" value="1"/>
</dbReference>
<dbReference type="HOGENOM" id="CLU_031397_0_2_4"/>
<dbReference type="Gene3D" id="3.90.870.10">
    <property type="entry name" value="DHBP synthase"/>
    <property type="match status" value="1"/>
</dbReference>
<sequence>MRYCNIGEAADSLVKGNVVAFPTETVYGLGADADNDQAISKVYSIKNRPLNHPVIVHLLDGDDLLYWAENVPREAYLLIENFWPGPLTILLKKSKNVISLVSGGQDTIGLRCPSHIIAQNLLKEFVRLKPAQRGGLIAPSANKFGKVSPTSSKHVFDEFSNEISSNLMIVDGGKSMIGIESTIVDLSNVVKGSHPTLLRPGFIKASQIEEALGRKVFSPTEYSPVVSGSLRAHYSTNTPLEIIKEDIDFDDLFYSNKKIALLSCDPSPIALPSCFIWYEMSHDNDLYASKLYSTLREIDLSNFDKIFVYDLPNGSAWNAIRDRIYRAAAAFI</sequence>
<keyword evidence="9 13" id="KW-0547">Nucleotide-binding</keyword>
<comment type="function">
    <text evidence="13">Required for the formation of a threonylcarbamoyl group on adenosine at position 37 (t(6)A37) in tRNAs that read codons beginning with adenine.</text>
</comment>
<dbReference type="Pfam" id="PF01300">
    <property type="entry name" value="Sua5_yciO_yrdC"/>
    <property type="match status" value="1"/>
</dbReference>
<feature type="binding site" evidence="14">
    <location>
        <position position="48"/>
    </location>
    <ligand>
        <name>ATP</name>
        <dbReference type="ChEBI" id="CHEBI:30616"/>
    </ligand>
</feature>
<evidence type="ECO:0000256" key="10">
    <source>
        <dbReference type="ARBA" id="ARBA00022840"/>
    </source>
</evidence>
<feature type="binding site" evidence="14">
    <location>
        <position position="57"/>
    </location>
    <ligand>
        <name>L-threonine</name>
        <dbReference type="ChEBI" id="CHEBI:57926"/>
    </ligand>
</feature>
<evidence type="ECO:0000256" key="6">
    <source>
        <dbReference type="ARBA" id="ARBA00022679"/>
    </source>
</evidence>
<dbReference type="EMBL" id="CP003806">
    <property type="protein sequence ID" value="AGF48854.1"/>
    <property type="molecule type" value="Genomic_DNA"/>
</dbReference>
<evidence type="ECO:0000313" key="17">
    <source>
        <dbReference type="Proteomes" id="UP000011658"/>
    </source>
</evidence>
<dbReference type="GO" id="GO:0005524">
    <property type="term" value="F:ATP binding"/>
    <property type="evidence" value="ECO:0007669"/>
    <property type="project" value="UniProtKB-UniRule"/>
</dbReference>
<keyword evidence="10 13" id="KW-0067">ATP-binding</keyword>